<evidence type="ECO:0000256" key="1">
    <source>
        <dbReference type="ARBA" id="ARBA00001974"/>
    </source>
</evidence>
<comment type="caution">
    <text evidence="10">The sequence shown here is derived from an EMBL/GenBank/DDBJ whole genome shotgun (WGS) entry which is preliminary data.</text>
</comment>
<keyword evidence="8" id="KW-0472">Membrane</keyword>
<feature type="binding site" evidence="7">
    <location>
        <position position="326"/>
    </location>
    <ligand>
        <name>D-dopa</name>
        <dbReference type="ChEBI" id="CHEBI:149689"/>
    </ligand>
</feature>
<keyword evidence="5 7" id="KW-0274">FAD</keyword>
<dbReference type="Gene3D" id="3.40.50.720">
    <property type="entry name" value="NAD(P)-binding Rossmann-like Domain"/>
    <property type="match status" value="1"/>
</dbReference>
<accession>A0A814TN98</accession>
<feature type="domain" description="FAD dependent oxidoreductase" evidence="9">
    <location>
        <begin position="9"/>
        <end position="341"/>
    </location>
</feature>
<dbReference type="PANTHER" id="PTHR11530:SF11">
    <property type="entry name" value="D-ASPARTATE OXIDASE"/>
    <property type="match status" value="1"/>
</dbReference>
<dbReference type="PANTHER" id="PTHR11530">
    <property type="entry name" value="D-AMINO ACID OXIDASE"/>
    <property type="match status" value="1"/>
</dbReference>
<dbReference type="Proteomes" id="UP000663852">
    <property type="component" value="Unassembled WGS sequence"/>
</dbReference>
<dbReference type="InterPro" id="IPR006076">
    <property type="entry name" value="FAD-dep_OxRdtase"/>
</dbReference>
<evidence type="ECO:0000256" key="5">
    <source>
        <dbReference type="ARBA" id="ARBA00022827"/>
    </source>
</evidence>
<gene>
    <name evidence="10" type="ORF">EDS130_LOCUS23333</name>
</gene>
<reference evidence="10" key="1">
    <citation type="submission" date="2021-02" db="EMBL/GenBank/DDBJ databases">
        <authorList>
            <person name="Nowell W R."/>
        </authorList>
    </citation>
    <scope>NUCLEOTIDE SEQUENCE</scope>
</reference>
<evidence type="ECO:0000256" key="7">
    <source>
        <dbReference type="PIRSR" id="PIRSR000189-1"/>
    </source>
</evidence>
<feature type="binding site" evidence="7">
    <location>
        <position position="243"/>
    </location>
    <ligand>
        <name>D-dopa</name>
        <dbReference type="ChEBI" id="CHEBI:149689"/>
    </ligand>
</feature>
<dbReference type="SUPFAM" id="SSF51971">
    <property type="entry name" value="Nucleotide-binding domain"/>
    <property type="match status" value="1"/>
</dbReference>
<sequence length="368" mass="41730">MMANNLNYRVIIVGGGIIGLTTACTLLKEYASTDNLQLTIISETLSPNTTGDISAGYWQPHGLDLNDERMLKWARYSYEIFMEEYFSIKAARAGIIQLTSYSVIKQEDPQHIDDKDLSIEFPFLSLVRHYRRLSNTELHMFDHLGPVTGFAMTSVVVEVQRYLSELYRFLTEDQRVKFINKKILSLSELKDQADVVINCTGLGARYLVGDLAVRPARGQVIRIHAPWIKYMYFFDTKTEGYGYIIPQSDTIILGGTFQMDDWNKKPTEEDTNFIRCICARILPALDGIKDSQVQVGLRPYRDGGTRLEHERTSDGMDVVHCYGHSGAGVTLSWGCAKDTVDIVKTLLPVNESPSSELPTHEQLWRLIQ</sequence>
<comment type="similarity">
    <text evidence="3">Belongs to the DAMOX/DASOX family.</text>
</comment>
<dbReference type="Pfam" id="PF01266">
    <property type="entry name" value="DAO"/>
    <property type="match status" value="1"/>
</dbReference>
<keyword evidence="6" id="KW-0560">Oxidoreductase</keyword>
<evidence type="ECO:0000313" key="11">
    <source>
        <dbReference type="Proteomes" id="UP000663852"/>
    </source>
</evidence>
<dbReference type="InterPro" id="IPR023209">
    <property type="entry name" value="DAO"/>
</dbReference>
<dbReference type="GO" id="GO:0019478">
    <property type="term" value="P:D-amino acid catabolic process"/>
    <property type="evidence" value="ECO:0007669"/>
    <property type="project" value="TreeGrafter"/>
</dbReference>
<protein>
    <recommendedName>
        <fullName evidence="9">FAD dependent oxidoreductase domain-containing protein</fullName>
    </recommendedName>
</protein>
<evidence type="ECO:0000256" key="6">
    <source>
        <dbReference type="ARBA" id="ARBA00023002"/>
    </source>
</evidence>
<dbReference type="OrthoDB" id="2015447at2759"/>
<comment type="subcellular location">
    <subcellularLocation>
        <location evidence="2">Peroxisome matrix</location>
    </subcellularLocation>
</comment>
<proteinExistence type="inferred from homology"/>
<organism evidence="10 11">
    <name type="scientific">Adineta ricciae</name>
    <name type="common">Rotifer</name>
    <dbReference type="NCBI Taxonomy" id="249248"/>
    <lineage>
        <taxon>Eukaryota</taxon>
        <taxon>Metazoa</taxon>
        <taxon>Spiralia</taxon>
        <taxon>Gnathifera</taxon>
        <taxon>Rotifera</taxon>
        <taxon>Eurotatoria</taxon>
        <taxon>Bdelloidea</taxon>
        <taxon>Adinetida</taxon>
        <taxon>Adinetidae</taxon>
        <taxon>Adineta</taxon>
    </lineage>
</organism>
<keyword evidence="8" id="KW-1133">Transmembrane helix</keyword>
<comment type="cofactor">
    <cofactor evidence="1 7">
        <name>FAD</name>
        <dbReference type="ChEBI" id="CHEBI:57692"/>
    </cofactor>
</comment>
<feature type="binding site" evidence="7">
    <location>
        <position position="59"/>
    </location>
    <ligand>
        <name>D-dopa</name>
        <dbReference type="ChEBI" id="CHEBI:149689"/>
    </ligand>
</feature>
<evidence type="ECO:0000256" key="4">
    <source>
        <dbReference type="ARBA" id="ARBA00022630"/>
    </source>
</evidence>
<feature type="binding site" evidence="7">
    <location>
        <position position="200"/>
    </location>
    <ligand>
        <name>FAD</name>
        <dbReference type="ChEBI" id="CHEBI:57692"/>
    </ligand>
</feature>
<dbReference type="GO" id="GO:0071949">
    <property type="term" value="F:FAD binding"/>
    <property type="evidence" value="ECO:0007669"/>
    <property type="project" value="InterPro"/>
</dbReference>
<dbReference type="GO" id="GO:0003884">
    <property type="term" value="F:D-amino-acid oxidase activity"/>
    <property type="evidence" value="ECO:0007669"/>
    <property type="project" value="InterPro"/>
</dbReference>
<evidence type="ECO:0000313" key="10">
    <source>
        <dbReference type="EMBL" id="CAF1164530.1"/>
    </source>
</evidence>
<keyword evidence="4" id="KW-0285">Flavoprotein</keyword>
<evidence type="ECO:0000259" key="9">
    <source>
        <dbReference type="Pfam" id="PF01266"/>
    </source>
</evidence>
<feature type="binding site" evidence="7">
    <location>
        <position position="298"/>
    </location>
    <ligand>
        <name>D-dopa</name>
        <dbReference type="ChEBI" id="CHEBI:149689"/>
    </ligand>
</feature>
<feature type="transmembrane region" description="Helical" evidence="8">
    <location>
        <begin position="6"/>
        <end position="27"/>
    </location>
</feature>
<evidence type="ECO:0000256" key="2">
    <source>
        <dbReference type="ARBA" id="ARBA00004253"/>
    </source>
</evidence>
<dbReference type="EMBL" id="CAJNOJ010000127">
    <property type="protein sequence ID" value="CAF1164530.1"/>
    <property type="molecule type" value="Genomic_DNA"/>
</dbReference>
<dbReference type="Gene3D" id="3.30.9.10">
    <property type="entry name" value="D-Amino Acid Oxidase, subunit A, domain 2"/>
    <property type="match status" value="1"/>
</dbReference>
<dbReference type="AlphaFoldDB" id="A0A814TN98"/>
<evidence type="ECO:0000256" key="3">
    <source>
        <dbReference type="ARBA" id="ARBA00006730"/>
    </source>
</evidence>
<dbReference type="SUPFAM" id="SSF54373">
    <property type="entry name" value="FAD-linked reductases, C-terminal domain"/>
    <property type="match status" value="1"/>
</dbReference>
<dbReference type="PIRSF" id="PIRSF000189">
    <property type="entry name" value="D-aa_oxidase"/>
    <property type="match status" value="1"/>
</dbReference>
<name>A0A814TN98_ADIRI</name>
<evidence type="ECO:0000256" key="8">
    <source>
        <dbReference type="SAM" id="Phobius"/>
    </source>
</evidence>
<keyword evidence="8" id="KW-0812">Transmembrane</keyword>
<dbReference type="GO" id="GO:0005782">
    <property type="term" value="C:peroxisomal matrix"/>
    <property type="evidence" value="ECO:0007669"/>
    <property type="project" value="UniProtKB-SubCell"/>
</dbReference>